<dbReference type="RefSeq" id="WP_263846877.1">
    <property type="nucleotide sequence ID" value="NZ_JAOWKW010000001.1"/>
</dbReference>
<dbReference type="Proteomes" id="UP001526166">
    <property type="component" value="Unassembled WGS sequence"/>
</dbReference>
<organism evidence="1 2">
    <name type="scientific">Sedimentimonas flavescens</name>
    <dbReference type="NCBI Taxonomy" id="2851012"/>
    <lineage>
        <taxon>Bacteria</taxon>
        <taxon>Pseudomonadati</taxon>
        <taxon>Pseudomonadota</taxon>
        <taxon>Alphaproteobacteria</taxon>
        <taxon>Rhodobacterales</taxon>
        <taxon>Rhodobacter group</taxon>
        <taxon>Sedimentimonas</taxon>
    </lineage>
</organism>
<evidence type="ECO:0000313" key="2">
    <source>
        <dbReference type="Proteomes" id="UP001526166"/>
    </source>
</evidence>
<dbReference type="EMBL" id="JAOWKW010000001">
    <property type="protein sequence ID" value="MCV2877592.1"/>
    <property type="molecule type" value="Genomic_DNA"/>
</dbReference>
<gene>
    <name evidence="1" type="ORF">OE699_01900</name>
</gene>
<name>A0ABT2ZVG4_9RHOB</name>
<reference evidence="1 2" key="1">
    <citation type="submission" date="2022-10" db="EMBL/GenBank/DDBJ databases">
        <title>Sinirhodobacter sp. nov., isolated from ocean surface sediments.</title>
        <authorList>
            <person name="He W."/>
            <person name="Wang L."/>
            <person name="Zhang D.-F."/>
        </authorList>
    </citation>
    <scope>NUCLEOTIDE SEQUENCE [LARGE SCALE GENOMIC DNA]</scope>
    <source>
        <strain evidence="1 2">WL0115</strain>
    </source>
</reference>
<proteinExistence type="predicted"/>
<protein>
    <submittedName>
        <fullName evidence="1">Uncharacterized protein</fullName>
    </submittedName>
</protein>
<sequence>MARSVWSDAEMLCALDLRGCGRKFQEIADYLTLQRGAGGEPISRNAVAGTLHRIDRDSAAAEGAT</sequence>
<comment type="caution">
    <text evidence="1">The sequence shown here is derived from an EMBL/GenBank/DDBJ whole genome shotgun (WGS) entry which is preliminary data.</text>
</comment>
<keyword evidence="2" id="KW-1185">Reference proteome</keyword>
<evidence type="ECO:0000313" key="1">
    <source>
        <dbReference type="EMBL" id="MCV2877592.1"/>
    </source>
</evidence>
<accession>A0ABT2ZVG4</accession>